<dbReference type="EMBL" id="CAUYUJ010018761">
    <property type="protein sequence ID" value="CAK0886142.1"/>
    <property type="molecule type" value="Genomic_DNA"/>
</dbReference>
<gene>
    <name evidence="1" type="ORF">PCOR1329_LOCUS67561</name>
</gene>
<feature type="non-terminal residue" evidence="1">
    <location>
        <position position="352"/>
    </location>
</feature>
<proteinExistence type="predicted"/>
<comment type="caution">
    <text evidence="1">The sequence shown here is derived from an EMBL/GenBank/DDBJ whole genome shotgun (WGS) entry which is preliminary data.</text>
</comment>
<organism evidence="1 2">
    <name type="scientific">Prorocentrum cordatum</name>
    <dbReference type="NCBI Taxonomy" id="2364126"/>
    <lineage>
        <taxon>Eukaryota</taxon>
        <taxon>Sar</taxon>
        <taxon>Alveolata</taxon>
        <taxon>Dinophyceae</taxon>
        <taxon>Prorocentrales</taxon>
        <taxon>Prorocentraceae</taxon>
        <taxon>Prorocentrum</taxon>
    </lineage>
</organism>
<name>A0ABN9WM86_9DINO</name>
<dbReference type="Proteomes" id="UP001189429">
    <property type="component" value="Unassembled WGS sequence"/>
</dbReference>
<protein>
    <submittedName>
        <fullName evidence="1">Uncharacterized protein</fullName>
    </submittedName>
</protein>
<keyword evidence="2" id="KW-1185">Reference proteome</keyword>
<evidence type="ECO:0000313" key="2">
    <source>
        <dbReference type="Proteomes" id="UP001189429"/>
    </source>
</evidence>
<accession>A0ABN9WM86</accession>
<reference evidence="1" key="1">
    <citation type="submission" date="2023-10" db="EMBL/GenBank/DDBJ databases">
        <authorList>
            <person name="Chen Y."/>
            <person name="Shah S."/>
            <person name="Dougan E. K."/>
            <person name="Thang M."/>
            <person name="Chan C."/>
        </authorList>
    </citation>
    <scope>NUCLEOTIDE SEQUENCE [LARGE SCALE GENOMIC DNA]</scope>
</reference>
<evidence type="ECO:0000313" key="1">
    <source>
        <dbReference type="EMBL" id="CAK0886142.1"/>
    </source>
</evidence>
<sequence>MGDLSSVQAVIKVCAHQELDESLPAREYFLRLGNHHADRLTNLGREQHPLASPAEADAIWRQVSIARLVAKFAARLLPLWPRLDLQDAEWLAPELAFSGRQEGLAHNWVQLRQSWQCPVCLGGSRLAQLPASKCPGADGLRGLKAEALSHLGHTIAAYDCSDGSFVAVCTRCKLYSTGGSVRGLRERCPAELVNLNDHSMRGRRHCWNRIVKGLHPKEDDITLQYVDLTAEGTLDASPLEQAESPGNLRASFAGELQWPIGHQRLAGTSVCSWSCDWRLFLVPTLRCTQFIEIYGGQAEQLLRSTPTGSMEIKELCIKFASKFGVSLTSVAGVRPADFFAREASLFTMPRPG</sequence>